<dbReference type="Pfam" id="PF00512">
    <property type="entry name" value="HisKA"/>
    <property type="match status" value="1"/>
</dbReference>
<evidence type="ECO:0000256" key="5">
    <source>
        <dbReference type="ARBA" id="ARBA00022679"/>
    </source>
</evidence>
<evidence type="ECO:0000256" key="9">
    <source>
        <dbReference type="ARBA" id="ARBA00023012"/>
    </source>
</evidence>
<accession>A0A127QK48</accession>
<evidence type="ECO:0000256" key="7">
    <source>
        <dbReference type="ARBA" id="ARBA00022777"/>
    </source>
</evidence>
<dbReference type="InterPro" id="IPR036890">
    <property type="entry name" value="HATPase_C_sf"/>
</dbReference>
<dbReference type="InterPro" id="IPR003661">
    <property type="entry name" value="HisK_dim/P_dom"/>
</dbReference>
<dbReference type="PRINTS" id="PR00344">
    <property type="entry name" value="BCTRLSENSOR"/>
</dbReference>
<feature type="transmembrane region" description="Helical" evidence="11">
    <location>
        <begin position="157"/>
        <end position="175"/>
    </location>
</feature>
<dbReference type="EC" id="2.7.13.3" evidence="3"/>
<dbReference type="GO" id="GO:0005886">
    <property type="term" value="C:plasma membrane"/>
    <property type="evidence" value="ECO:0007669"/>
    <property type="project" value="TreeGrafter"/>
</dbReference>
<dbReference type="RefSeq" id="WP_061533349.1">
    <property type="nucleotide sequence ID" value="NZ_CP013233.1"/>
</dbReference>
<comment type="catalytic activity">
    <reaction evidence="1">
        <text>ATP + protein L-histidine = ADP + protein N-phospho-L-histidine.</text>
        <dbReference type="EC" id="2.7.13.3"/>
    </reaction>
</comment>
<dbReference type="SUPFAM" id="SSF55874">
    <property type="entry name" value="ATPase domain of HSP90 chaperone/DNA topoisomerase II/histidine kinase"/>
    <property type="match status" value="1"/>
</dbReference>
<keyword evidence="8 11" id="KW-1133">Transmembrane helix</keyword>
<organism evidence="13 14">
    <name type="scientific">Collimonas arenae</name>
    <dbReference type="NCBI Taxonomy" id="279058"/>
    <lineage>
        <taxon>Bacteria</taxon>
        <taxon>Pseudomonadati</taxon>
        <taxon>Pseudomonadota</taxon>
        <taxon>Betaproteobacteria</taxon>
        <taxon>Burkholderiales</taxon>
        <taxon>Oxalobacteraceae</taxon>
        <taxon>Collimonas</taxon>
    </lineage>
</organism>
<dbReference type="Pfam" id="PF02518">
    <property type="entry name" value="HATPase_c"/>
    <property type="match status" value="1"/>
</dbReference>
<evidence type="ECO:0000256" key="10">
    <source>
        <dbReference type="ARBA" id="ARBA00023136"/>
    </source>
</evidence>
<dbReference type="PANTHER" id="PTHR45436:SF15">
    <property type="entry name" value="SENSOR HISTIDINE KINASE CUSS"/>
    <property type="match status" value="1"/>
</dbReference>
<reference evidence="13 14" key="1">
    <citation type="submission" date="2015-11" db="EMBL/GenBank/DDBJ databases">
        <title>Exploring the genomic traits of fungus-feeding bacterial genus Collimonas.</title>
        <authorList>
            <person name="Song C."/>
            <person name="Schmidt R."/>
            <person name="de Jager V."/>
            <person name="Krzyzanowska D."/>
            <person name="Jongedijk E."/>
            <person name="Cankar K."/>
            <person name="Beekwilder J."/>
            <person name="van Veen A."/>
            <person name="de Boer W."/>
            <person name="van Veen J.A."/>
            <person name="Garbeva P."/>
        </authorList>
    </citation>
    <scope>NUCLEOTIDE SEQUENCE [LARGE SCALE GENOMIC DNA]</scope>
    <source>
        <strain evidence="13 14">Ter282</strain>
    </source>
</reference>
<comment type="subcellular location">
    <subcellularLocation>
        <location evidence="2">Membrane</location>
        <topology evidence="2">Multi-pass membrane protein</topology>
    </subcellularLocation>
</comment>
<dbReference type="Gene3D" id="1.10.287.130">
    <property type="match status" value="1"/>
</dbReference>
<dbReference type="PATRIC" id="fig|279058.18.peg.2173"/>
<dbReference type="InterPro" id="IPR050428">
    <property type="entry name" value="TCS_sensor_his_kinase"/>
</dbReference>
<dbReference type="PANTHER" id="PTHR45436">
    <property type="entry name" value="SENSOR HISTIDINE KINASE YKOH"/>
    <property type="match status" value="1"/>
</dbReference>
<evidence type="ECO:0000256" key="1">
    <source>
        <dbReference type="ARBA" id="ARBA00000085"/>
    </source>
</evidence>
<dbReference type="SMART" id="SM00387">
    <property type="entry name" value="HATPase_c"/>
    <property type="match status" value="1"/>
</dbReference>
<dbReference type="CDD" id="cd00075">
    <property type="entry name" value="HATPase"/>
    <property type="match status" value="1"/>
</dbReference>
<keyword evidence="7 13" id="KW-0418">Kinase</keyword>
<dbReference type="InterPro" id="IPR005467">
    <property type="entry name" value="His_kinase_dom"/>
</dbReference>
<keyword evidence="14" id="KW-1185">Reference proteome</keyword>
<keyword evidence="10 11" id="KW-0472">Membrane</keyword>
<protein>
    <recommendedName>
        <fullName evidence="3">histidine kinase</fullName>
        <ecNumber evidence="3">2.7.13.3</ecNumber>
    </recommendedName>
</protein>
<gene>
    <name evidence="13" type="ORF">CAter282_2208</name>
</gene>
<keyword evidence="4" id="KW-0597">Phosphoprotein</keyword>
<name>A0A127QK48_9BURK</name>
<keyword evidence="5" id="KW-0808">Transferase</keyword>
<evidence type="ECO:0000256" key="6">
    <source>
        <dbReference type="ARBA" id="ARBA00022692"/>
    </source>
</evidence>
<dbReference type="InterPro" id="IPR003594">
    <property type="entry name" value="HATPase_dom"/>
</dbReference>
<dbReference type="Gene3D" id="3.30.565.10">
    <property type="entry name" value="Histidine kinase-like ATPase, C-terminal domain"/>
    <property type="match status" value="1"/>
</dbReference>
<evidence type="ECO:0000256" key="4">
    <source>
        <dbReference type="ARBA" id="ARBA00022553"/>
    </source>
</evidence>
<evidence type="ECO:0000313" key="14">
    <source>
        <dbReference type="Proteomes" id="UP000071778"/>
    </source>
</evidence>
<evidence type="ECO:0000313" key="13">
    <source>
        <dbReference type="EMBL" id="AMP09962.1"/>
    </source>
</evidence>
<keyword evidence="6 11" id="KW-0812">Transmembrane</keyword>
<keyword evidence="9" id="KW-0902">Two-component regulatory system</keyword>
<dbReference type="GO" id="GO:0000155">
    <property type="term" value="F:phosphorelay sensor kinase activity"/>
    <property type="evidence" value="ECO:0007669"/>
    <property type="project" value="InterPro"/>
</dbReference>
<dbReference type="InterPro" id="IPR004358">
    <property type="entry name" value="Sig_transdc_His_kin-like_C"/>
</dbReference>
<feature type="domain" description="Histidine kinase" evidence="12">
    <location>
        <begin position="236"/>
        <end position="450"/>
    </location>
</feature>
<proteinExistence type="predicted"/>
<dbReference type="OrthoDB" id="8583694at2"/>
<sequence length="450" mass="49429">MDGIQGKMKRSLQYRLSIWLSLAIIGIALAAGVFSFFSAFRDAHELQDDQLKQIAALVSRHHLQVTLADHPESVPDIDPESRVIVQALPPATGSAQAADGQALLLPANVRDGMHTVAVHDHEWRLFAKTLDDGSRIAVAQQTEVRDEVARDSALRTVMPFVILVPVLLILMGVLIRQMFKPLRHLASDLDERSEQNLEPLSATNLPLEIMPFVVAINRLLARVARSVDVQRRFVADAAHELRTPLTALSLQAERLDAAEMSPPAKERLVTLKRGIQRNRMLLDQLLALARVQQTAYGERNAVSIQQVIRQVLEDLLPLAESKQLDLGMISDVDARVAASEMDLKTLLKNLVDNAIRYTPENGRIDLSIKVDEASVVLQIDDTGPGIAVEERERVFDPFYRVLGNDEVGSGLGLSIVKTIADRIGASVALRAASSSPTPGLSVLLTLKRAM</sequence>
<dbReference type="Proteomes" id="UP000071778">
    <property type="component" value="Chromosome"/>
</dbReference>
<dbReference type="CDD" id="cd00082">
    <property type="entry name" value="HisKA"/>
    <property type="match status" value="1"/>
</dbReference>
<feature type="transmembrane region" description="Helical" evidence="11">
    <location>
        <begin position="16"/>
        <end position="40"/>
    </location>
</feature>
<evidence type="ECO:0000256" key="8">
    <source>
        <dbReference type="ARBA" id="ARBA00022989"/>
    </source>
</evidence>
<evidence type="ECO:0000256" key="3">
    <source>
        <dbReference type="ARBA" id="ARBA00012438"/>
    </source>
</evidence>
<dbReference type="EMBL" id="CP013235">
    <property type="protein sequence ID" value="AMP09962.1"/>
    <property type="molecule type" value="Genomic_DNA"/>
</dbReference>
<dbReference type="InterPro" id="IPR036097">
    <property type="entry name" value="HisK_dim/P_sf"/>
</dbReference>
<dbReference type="AlphaFoldDB" id="A0A127QK48"/>
<evidence type="ECO:0000256" key="2">
    <source>
        <dbReference type="ARBA" id="ARBA00004141"/>
    </source>
</evidence>
<dbReference type="SUPFAM" id="SSF47384">
    <property type="entry name" value="Homodimeric domain of signal transducing histidine kinase"/>
    <property type="match status" value="1"/>
</dbReference>
<evidence type="ECO:0000256" key="11">
    <source>
        <dbReference type="SAM" id="Phobius"/>
    </source>
</evidence>
<dbReference type="PROSITE" id="PS50109">
    <property type="entry name" value="HIS_KIN"/>
    <property type="match status" value="1"/>
</dbReference>
<evidence type="ECO:0000259" key="12">
    <source>
        <dbReference type="PROSITE" id="PS50109"/>
    </source>
</evidence>
<dbReference type="SMART" id="SM00388">
    <property type="entry name" value="HisKA"/>
    <property type="match status" value="1"/>
</dbReference>